<proteinExistence type="predicted"/>
<dbReference type="EMBL" id="JBBPBM010000017">
    <property type="protein sequence ID" value="KAK8556940.1"/>
    <property type="molecule type" value="Genomic_DNA"/>
</dbReference>
<sequence length="119" mass="13573">MYRRSGKFLAAKYVFNLMQMWDEVTYASLIAGYILSIGVAKILPDAFNEASPTSVASIAMLSVIIMEILYSMFQNFSHDFNYEVSFFLTVSAKKLKINTMAMENCPQICLSRHAFEAWE</sequence>
<comment type="caution">
    <text evidence="2">The sequence shown here is derived from an EMBL/GenBank/DDBJ whole genome shotgun (WGS) entry which is preliminary data.</text>
</comment>
<reference evidence="2 3" key="1">
    <citation type="journal article" date="2024" name="G3 (Bethesda)">
        <title>Genome assembly of Hibiscus sabdariffa L. provides insights into metabolisms of medicinal natural products.</title>
        <authorList>
            <person name="Kim T."/>
        </authorList>
    </citation>
    <scope>NUCLEOTIDE SEQUENCE [LARGE SCALE GENOMIC DNA]</scope>
    <source>
        <strain evidence="2">TK-2024</strain>
        <tissue evidence="2">Old leaves</tissue>
    </source>
</reference>
<keyword evidence="1" id="KW-1133">Transmembrane helix</keyword>
<keyword evidence="3" id="KW-1185">Reference proteome</keyword>
<evidence type="ECO:0000313" key="2">
    <source>
        <dbReference type="EMBL" id="KAK8556940.1"/>
    </source>
</evidence>
<protein>
    <submittedName>
        <fullName evidence="2">Uncharacterized protein</fullName>
    </submittedName>
</protein>
<gene>
    <name evidence="2" type="ORF">V6N12_003329</name>
</gene>
<accession>A0ABR2EBK6</accession>
<keyword evidence="1" id="KW-0812">Transmembrane</keyword>
<name>A0ABR2EBK6_9ROSI</name>
<feature type="transmembrane region" description="Helical" evidence="1">
    <location>
        <begin position="55"/>
        <end position="73"/>
    </location>
</feature>
<evidence type="ECO:0000256" key="1">
    <source>
        <dbReference type="SAM" id="Phobius"/>
    </source>
</evidence>
<evidence type="ECO:0000313" key="3">
    <source>
        <dbReference type="Proteomes" id="UP001472677"/>
    </source>
</evidence>
<dbReference type="Proteomes" id="UP001472677">
    <property type="component" value="Unassembled WGS sequence"/>
</dbReference>
<organism evidence="2 3">
    <name type="scientific">Hibiscus sabdariffa</name>
    <name type="common">roselle</name>
    <dbReference type="NCBI Taxonomy" id="183260"/>
    <lineage>
        <taxon>Eukaryota</taxon>
        <taxon>Viridiplantae</taxon>
        <taxon>Streptophyta</taxon>
        <taxon>Embryophyta</taxon>
        <taxon>Tracheophyta</taxon>
        <taxon>Spermatophyta</taxon>
        <taxon>Magnoliopsida</taxon>
        <taxon>eudicotyledons</taxon>
        <taxon>Gunneridae</taxon>
        <taxon>Pentapetalae</taxon>
        <taxon>rosids</taxon>
        <taxon>malvids</taxon>
        <taxon>Malvales</taxon>
        <taxon>Malvaceae</taxon>
        <taxon>Malvoideae</taxon>
        <taxon>Hibiscus</taxon>
    </lineage>
</organism>
<keyword evidence="1" id="KW-0472">Membrane</keyword>
<feature type="transmembrane region" description="Helical" evidence="1">
    <location>
        <begin position="21"/>
        <end position="43"/>
    </location>
</feature>